<dbReference type="GO" id="GO:0046685">
    <property type="term" value="P:response to arsenic-containing substance"/>
    <property type="evidence" value="ECO:0007669"/>
    <property type="project" value="UniProtKB-ARBA"/>
</dbReference>
<comment type="caution">
    <text evidence="19">The sequence shown here is derived from an EMBL/GenBank/DDBJ whole genome shotgun (WGS) entry which is preliminary data.</text>
</comment>
<evidence type="ECO:0000256" key="4">
    <source>
        <dbReference type="ARBA" id="ARBA00022528"/>
    </source>
</evidence>
<dbReference type="Pfam" id="PF10551">
    <property type="entry name" value="MULE"/>
    <property type="match status" value="1"/>
</dbReference>
<feature type="region of interest" description="Disordered" evidence="17">
    <location>
        <begin position="1162"/>
        <end position="1204"/>
    </location>
</feature>
<dbReference type="InterPro" id="IPR018289">
    <property type="entry name" value="MULE_transposase_dom"/>
</dbReference>
<evidence type="ECO:0000256" key="5">
    <source>
        <dbReference type="ARBA" id="ARBA00022630"/>
    </source>
</evidence>
<feature type="compositionally biased region" description="Basic residues" evidence="17">
    <location>
        <begin position="699"/>
        <end position="708"/>
    </location>
</feature>
<evidence type="ECO:0000256" key="15">
    <source>
        <dbReference type="ARBA" id="ARBA00065519"/>
    </source>
</evidence>
<comment type="function">
    <text evidence="14">Lipoamide dehydrogenase is a component of the plastidial pyruvate dehydrogenase complex (PDC).</text>
</comment>
<dbReference type="Proteomes" id="UP001408789">
    <property type="component" value="Unassembled WGS sequence"/>
</dbReference>
<dbReference type="SUPFAM" id="SSF55424">
    <property type="entry name" value="FAD/NAD-linked reductases, dimerisation (C-terminal) domain"/>
    <property type="match status" value="1"/>
</dbReference>
<dbReference type="PANTHER" id="PTHR22912">
    <property type="entry name" value="DISULFIDE OXIDOREDUCTASE"/>
    <property type="match status" value="1"/>
</dbReference>
<dbReference type="InterPro" id="IPR004099">
    <property type="entry name" value="Pyr_nucl-diS_OxRdtase_dimer"/>
</dbReference>
<keyword evidence="20" id="KW-1185">Reference proteome</keyword>
<dbReference type="EC" id="1.8.1.4" evidence="3 16"/>
<evidence type="ECO:0000256" key="13">
    <source>
        <dbReference type="ARBA" id="ARBA00049187"/>
    </source>
</evidence>
<feature type="compositionally biased region" description="Basic and acidic residues" evidence="17">
    <location>
        <begin position="1180"/>
        <end position="1195"/>
    </location>
</feature>
<evidence type="ECO:0000256" key="16">
    <source>
        <dbReference type="RuleBase" id="RU003692"/>
    </source>
</evidence>
<dbReference type="FunFam" id="3.50.50.60:FF:000043">
    <property type="entry name" value="Putative dihydrolipoyl dehydrogenase"/>
    <property type="match status" value="1"/>
</dbReference>
<feature type="region of interest" description="Disordered" evidence="17">
    <location>
        <begin position="1220"/>
        <end position="1246"/>
    </location>
</feature>
<keyword evidence="12 16" id="KW-0676">Redox-active center</keyword>
<dbReference type="PRINTS" id="PR00411">
    <property type="entry name" value="PNDRDTASEI"/>
</dbReference>
<evidence type="ECO:0000256" key="11">
    <source>
        <dbReference type="ARBA" id="ARBA00023157"/>
    </source>
</evidence>
<feature type="compositionally biased region" description="Basic and acidic residues" evidence="17">
    <location>
        <begin position="1127"/>
        <end position="1136"/>
    </location>
</feature>
<dbReference type="InterPro" id="IPR006258">
    <property type="entry name" value="Lipoamide_DH"/>
</dbReference>
<evidence type="ECO:0000256" key="6">
    <source>
        <dbReference type="ARBA" id="ARBA00022640"/>
    </source>
</evidence>
<dbReference type="Gene3D" id="3.50.50.60">
    <property type="entry name" value="FAD/NAD(P)-binding domain"/>
    <property type="match status" value="2"/>
</dbReference>
<evidence type="ECO:0000313" key="19">
    <source>
        <dbReference type="EMBL" id="KAK9080024.1"/>
    </source>
</evidence>
<dbReference type="PROSITE" id="PS50802">
    <property type="entry name" value="OTU"/>
    <property type="match status" value="1"/>
</dbReference>
<dbReference type="FunFam" id="3.30.390.30:FF:000001">
    <property type="entry name" value="Dihydrolipoyl dehydrogenase"/>
    <property type="match status" value="1"/>
</dbReference>
<comment type="subunit">
    <text evidence="15">Homodimer. Part of the plastidial pyruvate dehydrogenase complex (PDC) containing multiple copies of three enzymatic components: pyruvate dehydrogenase (E1), dihydrolipoamide acetyltransferase (E2) and lipoamide dehydrogenase (E3).</text>
</comment>
<dbReference type="SUPFAM" id="SSF51905">
    <property type="entry name" value="FAD/NAD(P)-binding domain"/>
    <property type="match status" value="1"/>
</dbReference>
<feature type="compositionally biased region" description="Basic and acidic residues" evidence="17">
    <location>
        <begin position="686"/>
        <end position="698"/>
    </location>
</feature>
<comment type="similarity">
    <text evidence="2 16">Belongs to the class-I pyridine nucleotide-disulfide oxidoreductase family.</text>
</comment>
<dbReference type="InterPro" id="IPR012999">
    <property type="entry name" value="Pyr_OxRdtase_I_AS"/>
</dbReference>
<evidence type="ECO:0000256" key="10">
    <source>
        <dbReference type="ARBA" id="ARBA00023027"/>
    </source>
</evidence>
<feature type="region of interest" description="Disordered" evidence="17">
    <location>
        <begin position="1127"/>
        <end position="1150"/>
    </location>
</feature>
<dbReference type="GO" id="GO:0006103">
    <property type="term" value="P:2-oxoglutarate metabolic process"/>
    <property type="evidence" value="ECO:0007669"/>
    <property type="project" value="TreeGrafter"/>
</dbReference>
<evidence type="ECO:0000256" key="12">
    <source>
        <dbReference type="ARBA" id="ARBA00023284"/>
    </source>
</evidence>
<feature type="compositionally biased region" description="Polar residues" evidence="17">
    <location>
        <begin position="61"/>
        <end position="72"/>
    </location>
</feature>
<evidence type="ECO:0000256" key="7">
    <source>
        <dbReference type="ARBA" id="ARBA00022827"/>
    </source>
</evidence>
<keyword evidence="8" id="KW-0809">Transit peptide</keyword>
<dbReference type="EMBL" id="JBCNJP010000003">
    <property type="protein sequence ID" value="KAK9080024.1"/>
    <property type="molecule type" value="Genomic_DNA"/>
</dbReference>
<dbReference type="Pfam" id="PF07992">
    <property type="entry name" value="Pyr_redox_2"/>
    <property type="match status" value="1"/>
</dbReference>
<comment type="catalytic activity">
    <reaction evidence="13 16">
        <text>N(6)-[(R)-dihydrolipoyl]-L-lysyl-[protein] + NAD(+) = N(6)-[(R)-lipoyl]-L-lysyl-[protein] + NADH + H(+)</text>
        <dbReference type="Rhea" id="RHEA:15045"/>
        <dbReference type="Rhea" id="RHEA-COMP:10474"/>
        <dbReference type="Rhea" id="RHEA-COMP:10475"/>
        <dbReference type="ChEBI" id="CHEBI:15378"/>
        <dbReference type="ChEBI" id="CHEBI:57540"/>
        <dbReference type="ChEBI" id="CHEBI:57945"/>
        <dbReference type="ChEBI" id="CHEBI:83099"/>
        <dbReference type="ChEBI" id="CHEBI:83100"/>
        <dbReference type="EC" id="1.8.1.4"/>
    </reaction>
</comment>
<comment type="subcellular location">
    <subcellularLocation>
        <location evidence="1">Plastid</location>
        <location evidence="1">Chloroplast stroma</location>
    </subcellularLocation>
</comment>
<dbReference type="GO" id="GO:0050660">
    <property type="term" value="F:flavin adenine dinucleotide binding"/>
    <property type="evidence" value="ECO:0007669"/>
    <property type="project" value="InterPro"/>
</dbReference>
<evidence type="ECO:0000313" key="20">
    <source>
        <dbReference type="Proteomes" id="UP001408789"/>
    </source>
</evidence>
<dbReference type="PANTHER" id="PTHR22912:SF216">
    <property type="entry name" value="DIHYDROLIPOYL DEHYDROGENASE 2, CHLOROPLASTIC-LIKE ISOFORM X1"/>
    <property type="match status" value="1"/>
</dbReference>
<reference evidence="19 20" key="1">
    <citation type="submission" date="2024-04" db="EMBL/GenBank/DDBJ databases">
        <title>The reference genome of an endangered Asteraceae, Deinandra increscens subsp. villosa, native to the Central Coast of California.</title>
        <authorList>
            <person name="Guilliams M."/>
            <person name="Hasenstab-Lehman K."/>
            <person name="Meyer R."/>
            <person name="Mcevoy S."/>
        </authorList>
    </citation>
    <scope>NUCLEOTIDE SEQUENCE [LARGE SCALE GENOMIC DNA]</scope>
    <source>
        <tissue evidence="19">Leaf</tissue>
    </source>
</reference>
<feature type="compositionally biased region" description="Basic residues" evidence="17">
    <location>
        <begin position="1229"/>
        <end position="1243"/>
    </location>
</feature>
<keyword evidence="6" id="KW-0934">Plastid</keyword>
<sequence>MQSIISASPVCPSFESYASSTALPSSPTPFNLRFCGLGREVLRSSHRKHRIVGTTPKKTRNNVSAASPDSNGSPPTTFDYDLVIIGAGVGGHGAALHAVEKGLKTAIIEGDVIGGTCVNRGCVPSKALLAVSGRMRELQDEHHMKALGLQVSGAGYNRRAVADHASNLASKIRNNLTNSLKALGVDILTGFGTILGPQKVKYGLDNFITTKDIIIATGSVPFVPKGIEVDGKTVVTSDHALKLEFVPEWIAIVGSGYIGLEFSDVYTALGSEVTFIEALDQLMPGFDPEISKLAQRVLINPRKIDYHTGVFATKITPAKDGKPVFIELTDAKTKEPKETLEVDAALIATGRAPFTKNLGLENINVETHRGFIPVDERMRVIDAKGNTVPHLYCIGDANGKLMLAHAASAQGISVVEQLSGKDHVLNHLSVPAACFTHPEISMVGLTEPQAKEKAKKEKFRISVAKTSFKANTKALAENEGEGLAKLIYRPDTGEILGVHILGMHAADLIHEASNAIALGTRIQDIKFAVHAHPTLSEVLDELFKSAHVNLDEPKPVATSSIKQAKIKINGPSGFRWSILPPKFRDEMCHKGEKIAARYANGSDELFPPFWEVVYVYVPLYIPESYYDTQYSNFYGDHSSLPPPAGSQYDTQYSHFHGEHSSWVGPGGSQYDNQYHGDVVPETNPEIVKEDSDTDEQVRKRGQGKKTGSKKCDCPFMLHGVYNAFHAGYELEIVCDSHNHRRTPFLEALPYVRRLRPKEIALVGNLMFQNMPPRNILSAIKKEYPDNVSTLKTIYNAQDKIKASRRHGDTPMEIFINNIHSKGYVYHIRADPVTDITQEIFFVSPLGYTCWRAFPHVLIMDATYKTNKYNLPLIEMVGVTSTGSSFFFAHAILSNERQDSYTWLLEAVKETLSDVYQPSVIVTDRELALVNACDNVFPQATCLKYLDDQWLSNFRFRFVTLWTSARRNYGENTTNRAESEHHALKSHLRNHRATLDQLVGFIEQAQKLQLGELKDKLATSRIKTMAHHAKIRLFDRIRGRVSIKCLDLLYKEINRLHTVLKVHNFSCGHQLYTGCGIPCACRLEKMLDIPDYVMPLEDIDPFWRKLDYEKPAYPGKVDDFLRDEGLDPFKEDSKENAKTQPKHAQKSAFDKVKNFWNKTTRKPQYKEPEVKLKTRGRPTTKAKEERDEQRSQEQARHSSYTGSRKSNVELARYSSYVGSQETVDLGQSSQKKKTPTKKGKKKVNKDRPDLSDYNYHIYGKDIPAYIKRHHIRTLTNVDGDGNCGFRVVAIGLGFFESLWPYVREELLKELTNNREFWTTVYNGNTFNGDQQSEDFIDQYSELRNSLIWFGTGPAPLNCWMIMPETGLLIAKTFNCIVHNISLTMNNTFFPIDSGPTTNPRVISLVHVGGNHFLNMELHGDVPWPYVDPHWPGNRTEEAAPWVEVYKEQLDRYHSYVQANRGTPGFVDL</sequence>
<evidence type="ECO:0000259" key="18">
    <source>
        <dbReference type="PROSITE" id="PS50802"/>
    </source>
</evidence>
<dbReference type="GO" id="GO:0004148">
    <property type="term" value="F:dihydrolipoyl dehydrogenase (NADH) activity"/>
    <property type="evidence" value="ECO:0007669"/>
    <property type="project" value="UniProtKB-EC"/>
</dbReference>
<evidence type="ECO:0000256" key="17">
    <source>
        <dbReference type="SAM" id="MobiDB-lite"/>
    </source>
</evidence>
<dbReference type="InterPro" id="IPR050151">
    <property type="entry name" value="Class-I_Pyr_Nuc-Dis_Oxidored"/>
</dbReference>
<evidence type="ECO:0000256" key="1">
    <source>
        <dbReference type="ARBA" id="ARBA00004470"/>
    </source>
</evidence>
<gene>
    <name evidence="19" type="ORF">SSX86_001699</name>
</gene>
<dbReference type="CDD" id="cd22744">
    <property type="entry name" value="OTU"/>
    <property type="match status" value="1"/>
</dbReference>
<dbReference type="InterPro" id="IPR036188">
    <property type="entry name" value="FAD/NAD-bd_sf"/>
</dbReference>
<dbReference type="InterPro" id="IPR023753">
    <property type="entry name" value="FAD/NAD-binding_dom"/>
</dbReference>
<protein>
    <recommendedName>
        <fullName evidence="3 16">Dihydrolipoyl dehydrogenase</fullName>
        <ecNumber evidence="3 16">1.8.1.4</ecNumber>
    </recommendedName>
</protein>
<organism evidence="19 20">
    <name type="scientific">Deinandra increscens subsp. villosa</name>
    <dbReference type="NCBI Taxonomy" id="3103831"/>
    <lineage>
        <taxon>Eukaryota</taxon>
        <taxon>Viridiplantae</taxon>
        <taxon>Streptophyta</taxon>
        <taxon>Embryophyta</taxon>
        <taxon>Tracheophyta</taxon>
        <taxon>Spermatophyta</taxon>
        <taxon>Magnoliopsida</taxon>
        <taxon>eudicotyledons</taxon>
        <taxon>Gunneridae</taxon>
        <taxon>Pentapetalae</taxon>
        <taxon>asterids</taxon>
        <taxon>campanulids</taxon>
        <taxon>Asterales</taxon>
        <taxon>Asteraceae</taxon>
        <taxon>Asteroideae</taxon>
        <taxon>Heliantheae alliance</taxon>
        <taxon>Madieae</taxon>
        <taxon>Madiinae</taxon>
        <taxon>Deinandra</taxon>
    </lineage>
</organism>
<dbReference type="PRINTS" id="PR00368">
    <property type="entry name" value="FADPNR"/>
</dbReference>
<accession>A0AAP0HB21</accession>
<feature type="region of interest" description="Disordered" evidence="17">
    <location>
        <begin position="685"/>
        <end position="708"/>
    </location>
</feature>
<evidence type="ECO:0000256" key="9">
    <source>
        <dbReference type="ARBA" id="ARBA00023002"/>
    </source>
</evidence>
<keyword evidence="5 16" id="KW-0285">Flavoprotein</keyword>
<dbReference type="InterPro" id="IPR003323">
    <property type="entry name" value="OTU_dom"/>
</dbReference>
<name>A0AAP0HB21_9ASTR</name>
<dbReference type="Gene3D" id="3.30.390.30">
    <property type="match status" value="1"/>
</dbReference>
<dbReference type="NCBIfam" id="TIGR01350">
    <property type="entry name" value="lipoamide_DH"/>
    <property type="match status" value="1"/>
</dbReference>
<dbReference type="InterPro" id="IPR016156">
    <property type="entry name" value="FAD/NAD-linked_Rdtase_dimer_sf"/>
</dbReference>
<dbReference type="GO" id="GO:0045252">
    <property type="term" value="C:oxoglutarate dehydrogenase complex"/>
    <property type="evidence" value="ECO:0007669"/>
    <property type="project" value="TreeGrafter"/>
</dbReference>
<comment type="cofactor">
    <cofactor evidence="16">
        <name>FAD</name>
        <dbReference type="ChEBI" id="CHEBI:57692"/>
    </cofactor>
    <text evidence="16">Binds 1 FAD per subunit.</text>
</comment>
<dbReference type="Pfam" id="PF02852">
    <property type="entry name" value="Pyr_redox_dim"/>
    <property type="match status" value="1"/>
</dbReference>
<feature type="region of interest" description="Disordered" evidence="17">
    <location>
        <begin position="49"/>
        <end position="72"/>
    </location>
</feature>
<comment type="miscellaneous">
    <text evidence="16">The active site is a redox-active disulfide bond.</text>
</comment>
<keyword evidence="11" id="KW-1015">Disulfide bond</keyword>
<dbReference type="PROSITE" id="PS00076">
    <property type="entry name" value="PYRIDINE_REDOX_1"/>
    <property type="match status" value="1"/>
</dbReference>
<feature type="domain" description="OTU" evidence="18">
    <location>
        <begin position="1271"/>
        <end position="1417"/>
    </location>
</feature>
<dbReference type="GO" id="GO:0009570">
    <property type="term" value="C:chloroplast stroma"/>
    <property type="evidence" value="ECO:0007669"/>
    <property type="project" value="UniProtKB-SubCell"/>
</dbReference>
<evidence type="ECO:0000256" key="2">
    <source>
        <dbReference type="ARBA" id="ARBA00007532"/>
    </source>
</evidence>
<keyword evidence="7 16" id="KW-0274">FAD</keyword>
<proteinExistence type="inferred from homology"/>
<keyword evidence="9 16" id="KW-0560">Oxidoreductase</keyword>
<evidence type="ECO:0000256" key="8">
    <source>
        <dbReference type="ARBA" id="ARBA00022946"/>
    </source>
</evidence>
<evidence type="ECO:0000256" key="3">
    <source>
        <dbReference type="ARBA" id="ARBA00012608"/>
    </source>
</evidence>
<keyword evidence="4" id="KW-0150">Chloroplast</keyword>
<keyword evidence="10 16" id="KW-0520">NAD</keyword>
<evidence type="ECO:0000256" key="14">
    <source>
        <dbReference type="ARBA" id="ARBA00059226"/>
    </source>
</evidence>
<dbReference type="GO" id="GO:0005739">
    <property type="term" value="C:mitochondrion"/>
    <property type="evidence" value="ECO:0007669"/>
    <property type="project" value="TreeGrafter"/>
</dbReference>